<dbReference type="InterPro" id="IPR038636">
    <property type="entry name" value="Wzi_sf"/>
</dbReference>
<dbReference type="RefSeq" id="WP_101895130.1">
    <property type="nucleotide sequence ID" value="NZ_CP022684.1"/>
</dbReference>
<dbReference type="InterPro" id="IPR026950">
    <property type="entry name" value="Caps_assemb_Wzi"/>
</dbReference>
<protein>
    <recommendedName>
        <fullName evidence="4">Capsule assembly Wzi family protein</fullName>
    </recommendedName>
</protein>
<feature type="signal peptide" evidence="1">
    <location>
        <begin position="1"/>
        <end position="20"/>
    </location>
</feature>
<keyword evidence="3" id="KW-1185">Reference proteome</keyword>
<gene>
    <name evidence="2" type="ORF">Kalk_15575</name>
</gene>
<dbReference type="Gene3D" id="2.40.160.130">
    <property type="entry name" value="Capsule assembly protein Wzi"/>
    <property type="match status" value="1"/>
</dbReference>
<dbReference type="EMBL" id="CP022684">
    <property type="protein sequence ID" value="AUM13755.1"/>
    <property type="molecule type" value="Genomic_DNA"/>
</dbReference>
<reference evidence="3" key="1">
    <citation type="submission" date="2017-08" db="EMBL/GenBank/DDBJ databases">
        <title>Direct submision.</title>
        <authorList>
            <person name="Kim S.-J."/>
            <person name="Rhee S.-K."/>
        </authorList>
    </citation>
    <scope>NUCLEOTIDE SEQUENCE [LARGE SCALE GENOMIC DNA]</scope>
    <source>
        <strain evidence="3">GI5</strain>
    </source>
</reference>
<dbReference type="AlphaFoldDB" id="A0A2K9LQJ9"/>
<dbReference type="Pfam" id="PF14052">
    <property type="entry name" value="Caps_assemb_Wzi"/>
    <property type="match status" value="1"/>
</dbReference>
<dbReference type="OrthoDB" id="101884at2"/>
<proteinExistence type="predicted"/>
<dbReference type="SUPFAM" id="SSF56935">
    <property type="entry name" value="Porins"/>
    <property type="match status" value="1"/>
</dbReference>
<evidence type="ECO:0000313" key="2">
    <source>
        <dbReference type="EMBL" id="AUM13755.1"/>
    </source>
</evidence>
<organism evidence="2 3">
    <name type="scientific">Ketobacter alkanivorans</name>
    <dbReference type="NCBI Taxonomy" id="1917421"/>
    <lineage>
        <taxon>Bacteria</taxon>
        <taxon>Pseudomonadati</taxon>
        <taxon>Pseudomonadota</taxon>
        <taxon>Gammaproteobacteria</taxon>
        <taxon>Pseudomonadales</taxon>
        <taxon>Ketobacteraceae</taxon>
        <taxon>Ketobacter</taxon>
    </lineage>
</organism>
<name>A0A2K9LQJ9_9GAMM</name>
<sequence length="495" mass="55517">MVATFTGSLLGVMVANAAHAGPWINPGDETLRHHIQVLSDAGIISTPVTTWPLMWSGIKHDMDTAKAERLTPGQQLSLNYVRFALRRDTSDDVRLQWRGDLRQSPHLFTDFGDSQRDQAQTSLSADWMSQNLTGRLKISYTDDANGDSNGKLDGSYVSLLLGNWAFSAGAVERWWGPGWQNNLILGTNARPAPSLSLQRNHSAAFETPWLSWIGPWHFETFMAQLESNRYVSNALLWGARFSFRPIQPLEIGLTRTAQWGGEGRPQSFSTFVDLLLGRDNRGDDGVDQSNEPGNQLGGIDWRLSGTLFEQTGVGFYGQWVGEDESGALPSRFTMLMGLDASIISEQLHQRLYLEYSDTTAEGFKGEGSDRPNYAYEHSIYQTGYRYRNRAIGASTDNDTRMLTFAHDMFVGDDLQISWSVSKVELNRDGTDQPNRGGNTLSREIRTDLWLADARYSILFNPWQLTFGLDYQSEDLTYAKETIGGAGAYFAWEARW</sequence>
<dbReference type="KEGG" id="kak:Kalk_15575"/>
<feature type="chain" id="PRO_5014720313" description="Capsule assembly Wzi family protein" evidence="1">
    <location>
        <begin position="21"/>
        <end position="495"/>
    </location>
</feature>
<accession>A0A2K9LQJ9</accession>
<evidence type="ECO:0008006" key="4">
    <source>
        <dbReference type="Google" id="ProtNLM"/>
    </source>
</evidence>
<evidence type="ECO:0000313" key="3">
    <source>
        <dbReference type="Proteomes" id="UP000235116"/>
    </source>
</evidence>
<dbReference type="Proteomes" id="UP000235116">
    <property type="component" value="Chromosome"/>
</dbReference>
<evidence type="ECO:0000256" key="1">
    <source>
        <dbReference type="SAM" id="SignalP"/>
    </source>
</evidence>
<keyword evidence="1" id="KW-0732">Signal</keyword>